<gene>
    <name evidence="1" type="ORF">L484_027565</name>
</gene>
<dbReference type="AlphaFoldDB" id="W9RYE7"/>
<dbReference type="EMBL" id="KE345811">
    <property type="protein sequence ID" value="EXC17373.1"/>
    <property type="molecule type" value="Genomic_DNA"/>
</dbReference>
<proteinExistence type="predicted"/>
<organism evidence="1 2">
    <name type="scientific">Morus notabilis</name>
    <dbReference type="NCBI Taxonomy" id="981085"/>
    <lineage>
        <taxon>Eukaryota</taxon>
        <taxon>Viridiplantae</taxon>
        <taxon>Streptophyta</taxon>
        <taxon>Embryophyta</taxon>
        <taxon>Tracheophyta</taxon>
        <taxon>Spermatophyta</taxon>
        <taxon>Magnoliopsida</taxon>
        <taxon>eudicotyledons</taxon>
        <taxon>Gunneridae</taxon>
        <taxon>Pentapetalae</taxon>
        <taxon>rosids</taxon>
        <taxon>fabids</taxon>
        <taxon>Rosales</taxon>
        <taxon>Moraceae</taxon>
        <taxon>Moreae</taxon>
        <taxon>Morus</taxon>
    </lineage>
</organism>
<dbReference type="Proteomes" id="UP000030645">
    <property type="component" value="Unassembled WGS sequence"/>
</dbReference>
<evidence type="ECO:0000313" key="2">
    <source>
        <dbReference type="Proteomes" id="UP000030645"/>
    </source>
</evidence>
<accession>W9RYE7</accession>
<sequence>MRCLLPVALVTATGQKKRLIRIAIVCAHIGNFRVLRSMKRRRDGGGDGQARCGRWSLQLCSGCWLWPLAIWGGMYCG</sequence>
<protein>
    <submittedName>
        <fullName evidence="1">Uncharacterized protein</fullName>
    </submittedName>
</protein>
<keyword evidence="2" id="KW-1185">Reference proteome</keyword>
<reference evidence="2" key="1">
    <citation type="submission" date="2013-01" db="EMBL/GenBank/DDBJ databases">
        <title>Draft Genome Sequence of a Mulberry Tree, Morus notabilis C.K. Schneid.</title>
        <authorList>
            <person name="He N."/>
            <person name="Zhao S."/>
        </authorList>
    </citation>
    <scope>NUCLEOTIDE SEQUENCE</scope>
</reference>
<name>W9RYE7_9ROSA</name>
<evidence type="ECO:0000313" key="1">
    <source>
        <dbReference type="EMBL" id="EXC17373.1"/>
    </source>
</evidence>